<gene>
    <name evidence="2" type="ORF">FMM05_02500</name>
</gene>
<evidence type="ECO:0000313" key="3">
    <source>
        <dbReference type="Proteomes" id="UP000320643"/>
    </source>
</evidence>
<reference evidence="2 3" key="1">
    <citation type="submission" date="2019-07" db="EMBL/GenBank/DDBJ databases">
        <title>Flavobacterium sp. nov., isolated from glacier ice.</title>
        <authorList>
            <person name="Liu Q."/>
            <person name="Xin Y.-H."/>
        </authorList>
    </citation>
    <scope>NUCLEOTIDE SEQUENCE [LARGE SCALE GENOMIC DNA]</scope>
    <source>
        <strain evidence="2 3">ZT4R6</strain>
    </source>
</reference>
<dbReference type="EMBL" id="VJVZ01000001">
    <property type="protein sequence ID" value="TRW27530.1"/>
    <property type="molecule type" value="Genomic_DNA"/>
</dbReference>
<protein>
    <submittedName>
        <fullName evidence="2">Uncharacterized protein</fullName>
    </submittedName>
</protein>
<proteinExistence type="predicted"/>
<dbReference type="Proteomes" id="UP000320643">
    <property type="component" value="Unassembled WGS sequence"/>
</dbReference>
<accession>A0A552VAZ1</accession>
<comment type="caution">
    <text evidence="2">The sequence shown here is derived from an EMBL/GenBank/DDBJ whole genome shotgun (WGS) entry which is preliminary data.</text>
</comment>
<feature type="compositionally biased region" description="Basic and acidic residues" evidence="1">
    <location>
        <begin position="27"/>
        <end position="42"/>
    </location>
</feature>
<evidence type="ECO:0000256" key="1">
    <source>
        <dbReference type="SAM" id="MobiDB-lite"/>
    </source>
</evidence>
<dbReference type="AlphaFoldDB" id="A0A552VAZ1"/>
<organism evidence="2 3">
    <name type="scientific">Flavobacterium zepuense</name>
    <dbReference type="NCBI Taxonomy" id="2593302"/>
    <lineage>
        <taxon>Bacteria</taxon>
        <taxon>Pseudomonadati</taxon>
        <taxon>Bacteroidota</taxon>
        <taxon>Flavobacteriia</taxon>
        <taxon>Flavobacteriales</taxon>
        <taxon>Flavobacteriaceae</taxon>
        <taxon>Flavobacterium</taxon>
    </lineage>
</organism>
<sequence length="399" mass="44321">MGLKRLREWDDDDDEYSEFLNPRKRLKVSDTRPRVSAREPKLKPRPRLKRSNSIDRSGGQLSISDRHTANTGLKKESMKDYSVITIFSREAFENFGRTWKSKMGVDTLNLATSSSRKGVSDADAKKMLSLQSKTTLGADFQAHVQALLENKTMPHVIAVIEGKEEKPSLQLKTEVGTETLDVQYTRKLYIQGTNAKGSSDNKQSMSIYVRNDMLGVYTVTQETVTHLSTRKKINTAALNYETTDGSRYKTLMVHIPNEFIGTKTKESGTHASFQSYADEQRKGTTPVIVTSYVGDTNYSSAMSEYSLPSMGGHLPSGETLNPQSSGAKKETHFMQSVPLSDGHSKHSVLQPSTTNYVFVNPDDTNREATDHPSVIQYVAHDSELKGKVEGSPLALLDGV</sequence>
<keyword evidence="3" id="KW-1185">Reference proteome</keyword>
<feature type="region of interest" description="Disordered" evidence="1">
    <location>
        <begin position="24"/>
        <end position="70"/>
    </location>
</feature>
<name>A0A552VAZ1_9FLAO</name>
<evidence type="ECO:0000313" key="2">
    <source>
        <dbReference type="EMBL" id="TRW27530.1"/>
    </source>
</evidence>